<gene>
    <name evidence="2" type="ORF">NUH88_04425</name>
</gene>
<dbReference type="Pfam" id="PF22688">
    <property type="entry name" value="Hda_lid"/>
    <property type="match status" value="1"/>
</dbReference>
<feature type="domain" description="Hda lid" evidence="1">
    <location>
        <begin position="180"/>
        <end position="232"/>
    </location>
</feature>
<name>A0A9J7ATC1_9PROT</name>
<proteinExistence type="predicted"/>
<organism evidence="2 3">
    <name type="scientific">Nisaea acidiphila</name>
    <dbReference type="NCBI Taxonomy" id="1862145"/>
    <lineage>
        <taxon>Bacteria</taxon>
        <taxon>Pseudomonadati</taxon>
        <taxon>Pseudomonadota</taxon>
        <taxon>Alphaproteobacteria</taxon>
        <taxon>Rhodospirillales</taxon>
        <taxon>Thalassobaculaceae</taxon>
        <taxon>Nisaea</taxon>
    </lineage>
</organism>
<keyword evidence="3" id="KW-1185">Reference proteome</keyword>
<dbReference type="EMBL" id="CP102480">
    <property type="protein sequence ID" value="UUX50939.1"/>
    <property type="molecule type" value="Genomic_DNA"/>
</dbReference>
<dbReference type="Proteomes" id="UP001060336">
    <property type="component" value="Chromosome"/>
</dbReference>
<dbReference type="InterPro" id="IPR027417">
    <property type="entry name" value="P-loop_NTPase"/>
</dbReference>
<dbReference type="Gene3D" id="3.40.50.300">
    <property type="entry name" value="P-loop containing nucleotide triphosphate hydrolases"/>
    <property type="match status" value="1"/>
</dbReference>
<dbReference type="AlphaFoldDB" id="A0A9J7ATC1"/>
<dbReference type="KEGG" id="naci:NUH88_04425"/>
<evidence type="ECO:0000313" key="2">
    <source>
        <dbReference type="EMBL" id="UUX50939.1"/>
    </source>
</evidence>
<dbReference type="RefSeq" id="WP_257770197.1">
    <property type="nucleotide sequence ID" value="NZ_CP102480.1"/>
</dbReference>
<protein>
    <submittedName>
        <fullName evidence="2">DnaA/Hda family protein</fullName>
    </submittedName>
</protein>
<evidence type="ECO:0000259" key="1">
    <source>
        <dbReference type="Pfam" id="PF22688"/>
    </source>
</evidence>
<dbReference type="InterPro" id="IPR055199">
    <property type="entry name" value="Hda_lid"/>
</dbReference>
<dbReference type="Gene3D" id="1.10.8.60">
    <property type="match status" value="1"/>
</dbReference>
<evidence type="ECO:0000313" key="3">
    <source>
        <dbReference type="Proteomes" id="UP001060336"/>
    </source>
</evidence>
<accession>A0A9J7ATC1</accession>
<sequence length="238" mass="25842">MTEQNKAGRPAGGAGRQLPLVLEHRPAFDRGEYLVSSCNEGATAWIDSWPAWPEATWGLNVHGPEASGKSHLAEVWARKADAVLLLPSDLDVAGLPVLLGEKRHVVLEDVDESLPGVPAFHLYNMIVERRGALLVLSRTPVSRMNLTPADAKSRFAALPAVAISDPDDALIAGVMDKLFRDRQLFVAEEVLAFLVGRMERSFSEARALVEAIDALSLAEGRRITLPLARRVLEDRGAG</sequence>
<dbReference type="SUPFAM" id="SSF52540">
    <property type="entry name" value="P-loop containing nucleoside triphosphate hydrolases"/>
    <property type="match status" value="1"/>
</dbReference>
<reference evidence="2" key="1">
    <citation type="submission" date="2022-08" db="EMBL/GenBank/DDBJ databases">
        <title>Nisaea acidiphila sp. nov., isolated from a marine algal debris and emended description of the genus Nisaea Urios et al. 2008.</title>
        <authorList>
            <person name="Kwon K."/>
        </authorList>
    </citation>
    <scope>NUCLEOTIDE SEQUENCE</scope>
    <source>
        <strain evidence="2">MEBiC11861</strain>
    </source>
</reference>